<feature type="domain" description="DUF2007" evidence="1">
    <location>
        <begin position="1"/>
        <end position="65"/>
    </location>
</feature>
<evidence type="ECO:0000313" key="2">
    <source>
        <dbReference type="EMBL" id="MEK0084818.1"/>
    </source>
</evidence>
<dbReference type="Gene3D" id="3.30.70.790">
    <property type="entry name" value="UreE, C-terminal domain"/>
    <property type="match status" value="1"/>
</dbReference>
<dbReference type="InterPro" id="IPR011322">
    <property type="entry name" value="N-reg_PII-like_a/b"/>
</dbReference>
<dbReference type="SUPFAM" id="SSF54913">
    <property type="entry name" value="GlnB-like"/>
    <property type="match status" value="1"/>
</dbReference>
<organism evidence="2 3">
    <name type="scientific">Benzoatithermus flavus</name>
    <dbReference type="NCBI Taxonomy" id="3108223"/>
    <lineage>
        <taxon>Bacteria</taxon>
        <taxon>Pseudomonadati</taxon>
        <taxon>Pseudomonadota</taxon>
        <taxon>Alphaproteobacteria</taxon>
        <taxon>Geminicoccales</taxon>
        <taxon>Geminicoccaceae</taxon>
        <taxon>Benzoatithermus</taxon>
    </lineage>
</organism>
<sequence length="76" mass="8474">MVELFRSNDPVHLSWAMAMLEAEGIDCLLVDAHISAIEGSIGAFPRRLLVRARDLEHARQILARAAEAELDDHLPE</sequence>
<dbReference type="Proteomes" id="UP001375743">
    <property type="component" value="Unassembled WGS sequence"/>
</dbReference>
<dbReference type="InterPro" id="IPR018551">
    <property type="entry name" value="DUF2007"/>
</dbReference>
<gene>
    <name evidence="2" type="ORF">U1T56_16825</name>
</gene>
<proteinExistence type="predicted"/>
<name>A0ABU8XUE2_9PROT</name>
<keyword evidence="3" id="KW-1185">Reference proteome</keyword>
<comment type="caution">
    <text evidence="2">The sequence shown here is derived from an EMBL/GenBank/DDBJ whole genome shotgun (WGS) entry which is preliminary data.</text>
</comment>
<dbReference type="RefSeq" id="WP_418160670.1">
    <property type="nucleotide sequence ID" value="NZ_JBBLZC010000018.1"/>
</dbReference>
<reference evidence="2 3" key="1">
    <citation type="submission" date="2024-01" db="EMBL/GenBank/DDBJ databases">
        <title>Multi-omics insights into the function and evolution of sodium benzoate biodegradation pathways in Benzoatithermus flavus gen. nov., sp. nov. from hot spring.</title>
        <authorList>
            <person name="Hu C.-J."/>
            <person name="Li W.-J."/>
        </authorList>
    </citation>
    <scope>NUCLEOTIDE SEQUENCE [LARGE SCALE GENOMIC DNA]</scope>
    <source>
        <strain evidence="2 3">SYSU G07066</strain>
    </source>
</reference>
<protein>
    <submittedName>
        <fullName evidence="2">DUF2007 domain-containing protein</fullName>
    </submittedName>
</protein>
<evidence type="ECO:0000313" key="3">
    <source>
        <dbReference type="Proteomes" id="UP001375743"/>
    </source>
</evidence>
<accession>A0ABU8XUE2</accession>
<evidence type="ECO:0000259" key="1">
    <source>
        <dbReference type="Pfam" id="PF09413"/>
    </source>
</evidence>
<dbReference type="EMBL" id="JBBLZC010000018">
    <property type="protein sequence ID" value="MEK0084818.1"/>
    <property type="molecule type" value="Genomic_DNA"/>
</dbReference>
<dbReference type="Pfam" id="PF09413">
    <property type="entry name" value="DUF2007"/>
    <property type="match status" value="1"/>
</dbReference>